<dbReference type="AlphaFoldDB" id="A0A4Z0RKS6"/>
<dbReference type="SUPFAM" id="SSF53448">
    <property type="entry name" value="Nucleotide-diphospho-sugar transferases"/>
    <property type="match status" value="1"/>
</dbReference>
<accession>A0A4Z0RKS6</accession>
<dbReference type="Proteomes" id="UP000728106">
    <property type="component" value="Unassembled WGS sequence"/>
</dbReference>
<evidence type="ECO:0000256" key="4">
    <source>
        <dbReference type="SAM" id="Phobius"/>
    </source>
</evidence>
<sequence length="441" mass="49986">MYDWIFNHVVDFLVLVLVSYPIVGGIAFIISSIYQRVFNERRQLPAYFDGEPPFVSIFVPAHNEEDSIASTIVYLATQLNYPDHCYEILVINDGSTDATGEILSQLQVRFPSKLRVLTVVDNRGKAHGYNIALGYARGEFILSNDADTKPETDALWKYMSYFKREGGQNVGAVTGNMLVSNRTTLTALVQMNELNSIVGMIKRSQMAYGGLFAFSGANTMYRKAAVFDVGGFQAEQPTEDIAIAWDMQTNGWQALFAPHIRFFLDMPETLRAMFKKRRRWASGGIYVLLTKTGSLLKHPIKNLATMPIIIDYAFSIVWSFFYWISMFLFLALEAYFLFTGNWERFVHGWYMTAMFVTIEVAVGVVQGILASYMNDGGKTLKYLLFLPWYLLVYWMVNTAAMVTEFIPTFLKVLTGDEGGVWKSPERSKSLATINEEISHAN</sequence>
<dbReference type="PANTHER" id="PTHR43630">
    <property type="entry name" value="POLY-BETA-1,6-N-ACETYL-D-GLUCOSAMINE SYNTHASE"/>
    <property type="match status" value="1"/>
</dbReference>
<comment type="similarity">
    <text evidence="1">Belongs to the glycosyltransferase 2 family.</text>
</comment>
<organism evidence="6 7">
    <name type="scientific">Weissella confusa</name>
    <name type="common">Lactobacillus confusus</name>
    <dbReference type="NCBI Taxonomy" id="1583"/>
    <lineage>
        <taxon>Bacteria</taxon>
        <taxon>Bacillati</taxon>
        <taxon>Bacillota</taxon>
        <taxon>Bacilli</taxon>
        <taxon>Lactobacillales</taxon>
        <taxon>Lactobacillaceae</taxon>
        <taxon>Weissella</taxon>
    </lineage>
</organism>
<dbReference type="Proteomes" id="UP000808038">
    <property type="component" value="Unassembled WGS sequence"/>
</dbReference>
<feature type="transmembrane region" description="Helical" evidence="4">
    <location>
        <begin position="350"/>
        <end position="370"/>
    </location>
</feature>
<evidence type="ECO:0000313" key="5">
    <source>
        <dbReference type="EMBL" id="MBJ7632923.1"/>
    </source>
</evidence>
<evidence type="ECO:0000256" key="2">
    <source>
        <dbReference type="ARBA" id="ARBA00022676"/>
    </source>
</evidence>
<dbReference type="GO" id="GO:0016757">
    <property type="term" value="F:glycosyltransferase activity"/>
    <property type="evidence" value="ECO:0007669"/>
    <property type="project" value="UniProtKB-KW"/>
</dbReference>
<keyword evidence="4" id="KW-0812">Transmembrane</keyword>
<feature type="transmembrane region" description="Helical" evidence="4">
    <location>
        <begin position="382"/>
        <end position="402"/>
    </location>
</feature>
<feature type="transmembrane region" description="Helical" evidence="4">
    <location>
        <begin position="12"/>
        <end position="34"/>
    </location>
</feature>
<dbReference type="InterPro" id="IPR029044">
    <property type="entry name" value="Nucleotide-diphossugar_trans"/>
</dbReference>
<keyword evidence="3" id="KW-0808">Transferase</keyword>
<protein>
    <submittedName>
        <fullName evidence="6">Glycosyltransferase</fullName>
    </submittedName>
</protein>
<evidence type="ECO:0000313" key="6">
    <source>
        <dbReference type="EMBL" id="MBJ7638694.1"/>
    </source>
</evidence>
<reference evidence="6" key="1">
    <citation type="submission" date="2020-02" db="EMBL/GenBank/DDBJ databases">
        <authorList>
            <person name="Fontana A."/>
            <person name="Patrone V."/>
            <person name="Morelli L."/>
        </authorList>
    </citation>
    <scope>NUCLEOTIDE SEQUENCE</scope>
    <source>
        <strain evidence="5">CCUG 30943</strain>
        <strain evidence="6">CCUG 43002</strain>
    </source>
</reference>
<dbReference type="Pfam" id="PF13641">
    <property type="entry name" value="Glyco_tranf_2_3"/>
    <property type="match status" value="1"/>
</dbReference>
<name>A0A4Z0RKS6_WEICO</name>
<evidence type="ECO:0000256" key="3">
    <source>
        <dbReference type="ARBA" id="ARBA00022679"/>
    </source>
</evidence>
<feature type="transmembrane region" description="Helical" evidence="4">
    <location>
        <begin position="320"/>
        <end position="338"/>
    </location>
</feature>
<reference evidence="6 7" key="2">
    <citation type="journal article" date="2021" name="Int. J. Food Microbiol.">
        <title>Safety demonstration of a microbial species for use in the food chain: Weissella confusa.</title>
        <authorList>
            <person name="Bourdichon F."/>
            <person name="Patrone V."/>
            <person name="Fontana A."/>
            <person name="Milani G."/>
            <person name="Morelli L."/>
        </authorList>
    </citation>
    <scope>NUCLEOTIDE SEQUENCE [LARGE SCALE GENOMIC DNA]</scope>
    <source>
        <strain evidence="5">CCUG 30943</strain>
        <strain evidence="6 7">CCUG 43002</strain>
    </source>
</reference>
<dbReference type="EMBL" id="JAAOCP010000005">
    <property type="protein sequence ID" value="MBJ7638694.1"/>
    <property type="molecule type" value="Genomic_DNA"/>
</dbReference>
<dbReference type="CDD" id="cd06423">
    <property type="entry name" value="CESA_like"/>
    <property type="match status" value="1"/>
</dbReference>
<proteinExistence type="inferred from homology"/>
<evidence type="ECO:0000313" key="7">
    <source>
        <dbReference type="Proteomes" id="UP000728106"/>
    </source>
</evidence>
<gene>
    <name evidence="6" type="ORF">HAU20_04740</name>
    <name evidence="5" type="ORF">HAU43_07470</name>
</gene>
<dbReference type="EMBL" id="JAAOCX010000008">
    <property type="protein sequence ID" value="MBJ7632923.1"/>
    <property type="molecule type" value="Genomic_DNA"/>
</dbReference>
<comment type="caution">
    <text evidence="6">The sequence shown here is derived from an EMBL/GenBank/DDBJ whole genome shotgun (WGS) entry which is preliminary data.</text>
</comment>
<keyword evidence="4" id="KW-0472">Membrane</keyword>
<keyword evidence="4" id="KW-1133">Transmembrane helix</keyword>
<keyword evidence="2" id="KW-0328">Glycosyltransferase</keyword>
<dbReference type="RefSeq" id="WP_135411333.1">
    <property type="nucleotide sequence ID" value="NZ_JAAOCJ010000008.1"/>
</dbReference>
<evidence type="ECO:0000256" key="1">
    <source>
        <dbReference type="ARBA" id="ARBA00006739"/>
    </source>
</evidence>
<dbReference type="Gene3D" id="3.90.550.10">
    <property type="entry name" value="Spore Coat Polysaccharide Biosynthesis Protein SpsA, Chain A"/>
    <property type="match status" value="1"/>
</dbReference>
<keyword evidence="7" id="KW-1185">Reference proteome</keyword>
<dbReference type="PANTHER" id="PTHR43630:SF1">
    <property type="entry name" value="POLY-BETA-1,6-N-ACETYL-D-GLUCOSAMINE SYNTHASE"/>
    <property type="match status" value="1"/>
</dbReference>